<protein>
    <submittedName>
        <fullName evidence="1">Uncharacterized protein</fullName>
    </submittedName>
</protein>
<organism evidence="1 2">
    <name type="scientific">Paramuricea clavata</name>
    <name type="common">Red gorgonian</name>
    <name type="synonym">Violescent sea-whip</name>
    <dbReference type="NCBI Taxonomy" id="317549"/>
    <lineage>
        <taxon>Eukaryota</taxon>
        <taxon>Metazoa</taxon>
        <taxon>Cnidaria</taxon>
        <taxon>Anthozoa</taxon>
        <taxon>Octocorallia</taxon>
        <taxon>Malacalcyonacea</taxon>
        <taxon>Plexauridae</taxon>
        <taxon>Paramuricea</taxon>
    </lineage>
</organism>
<keyword evidence="2" id="KW-1185">Reference proteome</keyword>
<sequence>MGRGKDLTEGEKNIIIKEIAKGKTTKSIAESINHHVVTVKIFLQNPSEREPRSDRGVLKSVTKRDMDRLRRSIREISGETNARKKAGLLDGTKTTRNRLLGKVAVIKNPDKRPPQTSRHKRLRMEWSMKYMKTELIKFVLLTDESRATLDGPDGWGKGCMGV</sequence>
<name>A0A6S7HI89_PARCT</name>
<accession>A0A6S7HI89</accession>
<dbReference type="OrthoDB" id="8060176at2759"/>
<dbReference type="AlphaFoldDB" id="A0A6S7HI89"/>
<proteinExistence type="predicted"/>
<evidence type="ECO:0000313" key="2">
    <source>
        <dbReference type="Proteomes" id="UP001152795"/>
    </source>
</evidence>
<reference evidence="1" key="1">
    <citation type="submission" date="2020-04" db="EMBL/GenBank/DDBJ databases">
        <authorList>
            <person name="Alioto T."/>
            <person name="Alioto T."/>
            <person name="Gomez Garrido J."/>
        </authorList>
    </citation>
    <scope>NUCLEOTIDE SEQUENCE</scope>
    <source>
        <strain evidence="1">A484AB</strain>
    </source>
</reference>
<evidence type="ECO:0000313" key="1">
    <source>
        <dbReference type="EMBL" id="CAB4004306.1"/>
    </source>
</evidence>
<gene>
    <name evidence="1" type="ORF">PACLA_8A029114</name>
</gene>
<dbReference type="Proteomes" id="UP001152795">
    <property type="component" value="Unassembled WGS sequence"/>
</dbReference>
<dbReference type="EMBL" id="CACRXK020004864">
    <property type="protein sequence ID" value="CAB4004306.1"/>
    <property type="molecule type" value="Genomic_DNA"/>
</dbReference>
<comment type="caution">
    <text evidence="1">The sequence shown here is derived from an EMBL/GenBank/DDBJ whole genome shotgun (WGS) entry which is preliminary data.</text>
</comment>